<dbReference type="Proteomes" id="UP000505377">
    <property type="component" value="Chromosome"/>
</dbReference>
<sequence length="143" mass="15479">MSVTDRPTSPYSLSVSHLDADSFATTGTRSFFAYRDLGILAATNGEFNAQHVRALPGEHGTTGWHYHPLALQIVYCLRGWEDIAFEDGSLVRLAAGTCVNIPPGVGHNELAYSDDFEALVLWAPEEFETVSIPGPDPAASSNR</sequence>
<dbReference type="KEGG" id="pbro:HOP40_00530"/>
<gene>
    <name evidence="2" type="ORF">HOP40_00530</name>
</gene>
<dbReference type="AlphaFoldDB" id="A0A6M6JA85"/>
<dbReference type="InterPro" id="IPR014710">
    <property type="entry name" value="RmlC-like_jellyroll"/>
</dbReference>
<dbReference type="CDD" id="cd06980">
    <property type="entry name" value="cupin_bxe_c0505"/>
    <property type="match status" value="1"/>
</dbReference>
<dbReference type="Pfam" id="PF07883">
    <property type="entry name" value="Cupin_2"/>
    <property type="match status" value="1"/>
</dbReference>
<proteinExistence type="predicted"/>
<evidence type="ECO:0000313" key="2">
    <source>
        <dbReference type="EMBL" id="QJY44506.1"/>
    </source>
</evidence>
<dbReference type="RefSeq" id="WP_172153880.1">
    <property type="nucleotide sequence ID" value="NZ_CP053564.1"/>
</dbReference>
<keyword evidence="3" id="KW-1185">Reference proteome</keyword>
<dbReference type="InterPro" id="IPR013096">
    <property type="entry name" value="Cupin_2"/>
</dbReference>
<organism evidence="2 3">
    <name type="scientific">Pseudonocardia broussonetiae</name>
    <dbReference type="NCBI Taxonomy" id="2736640"/>
    <lineage>
        <taxon>Bacteria</taxon>
        <taxon>Bacillati</taxon>
        <taxon>Actinomycetota</taxon>
        <taxon>Actinomycetes</taxon>
        <taxon>Pseudonocardiales</taxon>
        <taxon>Pseudonocardiaceae</taxon>
        <taxon>Pseudonocardia</taxon>
    </lineage>
</organism>
<dbReference type="InterPro" id="IPR011051">
    <property type="entry name" value="RmlC_Cupin_sf"/>
</dbReference>
<evidence type="ECO:0000313" key="3">
    <source>
        <dbReference type="Proteomes" id="UP000505377"/>
    </source>
</evidence>
<evidence type="ECO:0000259" key="1">
    <source>
        <dbReference type="Pfam" id="PF07883"/>
    </source>
</evidence>
<dbReference type="EMBL" id="CP053564">
    <property type="protein sequence ID" value="QJY44506.1"/>
    <property type="molecule type" value="Genomic_DNA"/>
</dbReference>
<name>A0A6M6JA85_9PSEU</name>
<dbReference type="Gene3D" id="2.60.120.10">
    <property type="entry name" value="Jelly Rolls"/>
    <property type="match status" value="1"/>
</dbReference>
<dbReference type="SUPFAM" id="SSF51182">
    <property type="entry name" value="RmlC-like cupins"/>
    <property type="match status" value="1"/>
</dbReference>
<accession>A0A6M6JA85</accession>
<feature type="domain" description="Cupin type-2" evidence="1">
    <location>
        <begin position="56"/>
        <end position="122"/>
    </location>
</feature>
<protein>
    <submittedName>
        <fullName evidence="2">Cupin domain-containing protein</fullName>
    </submittedName>
</protein>
<reference evidence="2 3" key="1">
    <citation type="submission" date="2020-05" db="EMBL/GenBank/DDBJ databases">
        <authorList>
            <person name="Mo P."/>
        </authorList>
    </citation>
    <scope>NUCLEOTIDE SEQUENCE [LARGE SCALE GENOMIC DNA]</scope>
    <source>
        <strain evidence="2 3">Gen01</strain>
    </source>
</reference>